<dbReference type="PANTHER" id="PTHR46797">
    <property type="entry name" value="HTH-TYPE TRANSCRIPTIONAL REGULATOR"/>
    <property type="match status" value="1"/>
</dbReference>
<dbReference type="InterPro" id="IPR010982">
    <property type="entry name" value="Lambda_DNA-bd_dom_sf"/>
</dbReference>
<keyword evidence="6" id="KW-1185">Reference proteome</keyword>
<reference evidence="5 6" key="1">
    <citation type="submission" date="2016-11" db="EMBL/GenBank/DDBJ databases">
        <title>Comparison of Traditional DNA-DNA Hybridization with In Silico Genomic Analysis.</title>
        <authorList>
            <person name="Nicholson A.C."/>
            <person name="Sammons S."/>
            <person name="Humrighouse B.W."/>
            <person name="Graziano J."/>
            <person name="Lasker B."/>
            <person name="Whitney A.M."/>
            <person name="Mcquiston J.R."/>
        </authorList>
    </citation>
    <scope>NUCLEOTIDE SEQUENCE [LARGE SCALE GENOMIC DNA]</scope>
    <source>
        <strain evidence="3 6">H1892</strain>
        <strain evidence="4 5">H2381</strain>
    </source>
</reference>
<dbReference type="STRING" id="366616.CG51_18895"/>
<evidence type="ECO:0000313" key="4">
    <source>
        <dbReference type="EMBL" id="OWJ82532.1"/>
    </source>
</evidence>
<evidence type="ECO:0000259" key="2">
    <source>
        <dbReference type="PROSITE" id="PS50943"/>
    </source>
</evidence>
<dbReference type="PANTHER" id="PTHR46797:SF11">
    <property type="entry name" value="HTH-TYPE TRANSCRIPTIONAL REGULATOR PUUR"/>
    <property type="match status" value="1"/>
</dbReference>
<dbReference type="Gene3D" id="1.10.260.40">
    <property type="entry name" value="lambda repressor-like DNA-binding domains"/>
    <property type="match status" value="1"/>
</dbReference>
<comment type="caution">
    <text evidence="4">The sequence shown here is derived from an EMBL/GenBank/DDBJ whole genome shotgun (WGS) entry which is preliminary data.</text>
</comment>
<name>A0A225CP88_9RHOB</name>
<dbReference type="PROSITE" id="PS50943">
    <property type="entry name" value="HTH_CROC1"/>
    <property type="match status" value="1"/>
</dbReference>
<dbReference type="SUPFAM" id="SSF51182">
    <property type="entry name" value="RmlC-like cupins"/>
    <property type="match status" value="1"/>
</dbReference>
<dbReference type="Pfam" id="PF07883">
    <property type="entry name" value="Cupin_2"/>
    <property type="match status" value="1"/>
</dbReference>
<evidence type="ECO:0000313" key="3">
    <source>
        <dbReference type="EMBL" id="OWJ73151.1"/>
    </source>
</evidence>
<dbReference type="Proteomes" id="UP000196640">
    <property type="component" value="Unassembled WGS sequence"/>
</dbReference>
<dbReference type="InterPro" id="IPR050807">
    <property type="entry name" value="TransReg_Diox_bact_type"/>
</dbReference>
<feature type="domain" description="HTH cro/C1-type" evidence="2">
    <location>
        <begin position="28"/>
        <end position="82"/>
    </location>
</feature>
<dbReference type="CDD" id="cd02209">
    <property type="entry name" value="cupin_XRE_C"/>
    <property type="match status" value="1"/>
</dbReference>
<dbReference type="Pfam" id="PF01381">
    <property type="entry name" value="HTH_3"/>
    <property type="match status" value="1"/>
</dbReference>
<keyword evidence="1" id="KW-0238">DNA-binding</keyword>
<evidence type="ECO:0000313" key="6">
    <source>
        <dbReference type="Proteomes" id="UP000214673"/>
    </source>
</evidence>
<dbReference type="OrthoDB" id="9814751at2"/>
<dbReference type="Gene3D" id="2.60.120.10">
    <property type="entry name" value="Jelly Rolls"/>
    <property type="match status" value="1"/>
</dbReference>
<accession>A0A225CP88</accession>
<dbReference type="EMBL" id="NIPX01000025">
    <property type="protein sequence ID" value="OWJ82532.1"/>
    <property type="molecule type" value="Genomic_DNA"/>
</dbReference>
<dbReference type="AlphaFoldDB" id="A0A225CP88"/>
<proteinExistence type="predicted"/>
<dbReference type="InterPro" id="IPR013096">
    <property type="entry name" value="Cupin_2"/>
</dbReference>
<dbReference type="CDD" id="cd00093">
    <property type="entry name" value="HTH_XRE"/>
    <property type="match status" value="1"/>
</dbReference>
<dbReference type="InterPro" id="IPR001387">
    <property type="entry name" value="Cro/C1-type_HTH"/>
</dbReference>
<dbReference type="EMBL" id="NIPV01000095">
    <property type="protein sequence ID" value="OWJ73151.1"/>
    <property type="molecule type" value="Genomic_DNA"/>
</dbReference>
<dbReference type="GO" id="GO:0003677">
    <property type="term" value="F:DNA binding"/>
    <property type="evidence" value="ECO:0007669"/>
    <property type="project" value="UniProtKB-KW"/>
</dbReference>
<gene>
    <name evidence="4" type="ORF">CDV52_14085</name>
    <name evidence="3" type="ORF">CDV53_16380</name>
</gene>
<dbReference type="SMART" id="SM00530">
    <property type="entry name" value="HTH_XRE"/>
    <property type="match status" value="1"/>
</dbReference>
<dbReference type="GO" id="GO:0003700">
    <property type="term" value="F:DNA-binding transcription factor activity"/>
    <property type="evidence" value="ECO:0007669"/>
    <property type="project" value="TreeGrafter"/>
</dbReference>
<dbReference type="SUPFAM" id="SSF47413">
    <property type="entry name" value="lambda repressor-like DNA-binding domains"/>
    <property type="match status" value="1"/>
</dbReference>
<dbReference type="Proteomes" id="UP000214673">
    <property type="component" value="Unassembled WGS sequence"/>
</dbReference>
<dbReference type="GO" id="GO:0005829">
    <property type="term" value="C:cytosol"/>
    <property type="evidence" value="ECO:0007669"/>
    <property type="project" value="TreeGrafter"/>
</dbReference>
<sequence>MVRLRVRQDDHRRCDVNEERQFDIGARLLAMRRAAGLSQRQLAERAGVPHAQISVIEQNRSSPSVSTLRKVLSGLSLSMADFFEAERQEAEGPFFTDAELADLTSKLPVSGGAEFTGRMALRQIGNARRHNLQILHEVYEQGADTGNTMLEHFSNEGGYVIEGALELTVGKDVRVLHPGDSYLFDSRLPHRFRNVHPGRTVVISACTPPYL</sequence>
<organism evidence="4 5">
    <name type="scientific">Haematobacter missouriensis</name>
    <dbReference type="NCBI Taxonomy" id="366616"/>
    <lineage>
        <taxon>Bacteria</taxon>
        <taxon>Pseudomonadati</taxon>
        <taxon>Pseudomonadota</taxon>
        <taxon>Alphaproteobacteria</taxon>
        <taxon>Rhodobacterales</taxon>
        <taxon>Paracoccaceae</taxon>
        <taxon>Haematobacter</taxon>
    </lineage>
</organism>
<dbReference type="InterPro" id="IPR011051">
    <property type="entry name" value="RmlC_Cupin_sf"/>
</dbReference>
<evidence type="ECO:0000256" key="1">
    <source>
        <dbReference type="ARBA" id="ARBA00023125"/>
    </source>
</evidence>
<evidence type="ECO:0000313" key="5">
    <source>
        <dbReference type="Proteomes" id="UP000196640"/>
    </source>
</evidence>
<protein>
    <submittedName>
        <fullName evidence="4">XRE family transcriptional regulator</fullName>
    </submittedName>
</protein>
<dbReference type="InterPro" id="IPR014710">
    <property type="entry name" value="RmlC-like_jellyroll"/>
</dbReference>